<evidence type="ECO:0008006" key="3">
    <source>
        <dbReference type="Google" id="ProtNLM"/>
    </source>
</evidence>
<gene>
    <name evidence="1" type="ORF">DDR33_02330</name>
</gene>
<protein>
    <recommendedName>
        <fullName evidence="3">Thiamine pyrophosphokinase</fullName>
    </recommendedName>
</protein>
<accession>A0A2U2PMU4</accession>
<reference evidence="1 2" key="1">
    <citation type="submission" date="2018-04" db="EMBL/GenBank/DDBJ databases">
        <title>Pedobacter chongqingensis sp. nov., isolated from a rottenly hemp rope.</title>
        <authorList>
            <person name="Cai Y."/>
        </authorList>
    </citation>
    <scope>NUCLEOTIDE SEQUENCE [LARGE SCALE GENOMIC DNA]</scope>
    <source>
        <strain evidence="1 2">FJ4-8</strain>
    </source>
</reference>
<dbReference type="Proteomes" id="UP000245647">
    <property type="component" value="Unassembled WGS sequence"/>
</dbReference>
<name>A0A2U2PMU4_9SPHI</name>
<organism evidence="1 2">
    <name type="scientific">Pararcticibacter amylolyticus</name>
    <dbReference type="NCBI Taxonomy" id="2173175"/>
    <lineage>
        <taxon>Bacteria</taxon>
        <taxon>Pseudomonadati</taxon>
        <taxon>Bacteroidota</taxon>
        <taxon>Sphingobacteriia</taxon>
        <taxon>Sphingobacteriales</taxon>
        <taxon>Sphingobacteriaceae</taxon>
        <taxon>Pararcticibacter</taxon>
    </lineage>
</organism>
<comment type="caution">
    <text evidence="1">The sequence shown here is derived from an EMBL/GenBank/DDBJ whole genome shotgun (WGS) entry which is preliminary data.</text>
</comment>
<dbReference type="AlphaFoldDB" id="A0A2U2PMU4"/>
<dbReference type="EMBL" id="QEAS01000001">
    <property type="protein sequence ID" value="PWG82710.1"/>
    <property type="molecule type" value="Genomic_DNA"/>
</dbReference>
<evidence type="ECO:0000313" key="2">
    <source>
        <dbReference type="Proteomes" id="UP000245647"/>
    </source>
</evidence>
<keyword evidence="2" id="KW-1185">Reference proteome</keyword>
<sequence>MSLEGFNQENLGQLLEWSPTILVNEDVYETADSLGIKIDGIISSQVSVSMPLQPGTFVIHTENAPLEDALKYLAGEQYHSVNIITTSFHIKDYALFADHINLVILTPDKRIFPVKSGFSKWKVANEHIEILSEIRNIHSQGLAKETDHIYRTEKEGFYTLSFDQPFIFIAEDL</sequence>
<evidence type="ECO:0000313" key="1">
    <source>
        <dbReference type="EMBL" id="PWG82710.1"/>
    </source>
</evidence>
<proteinExistence type="predicted"/>